<reference evidence="2" key="1">
    <citation type="journal article" date="2019" name="Int. J. Syst. Evol. Microbiol.">
        <title>The Global Catalogue of Microorganisms (GCM) 10K type strain sequencing project: providing services to taxonomists for standard genome sequencing and annotation.</title>
        <authorList>
            <consortium name="The Broad Institute Genomics Platform"/>
            <consortium name="The Broad Institute Genome Sequencing Center for Infectious Disease"/>
            <person name="Wu L."/>
            <person name="Ma J."/>
        </authorList>
    </citation>
    <scope>NUCLEOTIDE SEQUENCE [LARGE SCALE GENOMIC DNA]</scope>
    <source>
        <strain evidence="2">KCTC 23917</strain>
    </source>
</reference>
<protein>
    <submittedName>
        <fullName evidence="1">Uncharacterized protein</fullName>
    </submittedName>
</protein>
<sequence>MVAAHPVLSCRLYVCGTFRLLDQLGIDGELEKPLGYSQNESIVTSDFVTESDNTTDFSVEPQCAGRKQ</sequence>
<comment type="caution">
    <text evidence="1">The sequence shown here is derived from an EMBL/GenBank/DDBJ whole genome shotgun (WGS) entry which is preliminary data.</text>
</comment>
<evidence type="ECO:0000313" key="2">
    <source>
        <dbReference type="Proteomes" id="UP000653343"/>
    </source>
</evidence>
<dbReference type="EMBL" id="BMYU01000001">
    <property type="protein sequence ID" value="GGX32844.1"/>
    <property type="molecule type" value="Genomic_DNA"/>
</dbReference>
<dbReference type="Proteomes" id="UP000653343">
    <property type="component" value="Unassembled WGS sequence"/>
</dbReference>
<proteinExistence type="predicted"/>
<organism evidence="1 2">
    <name type="scientific">Undibacterium squillarum</name>
    <dbReference type="NCBI Taxonomy" id="1131567"/>
    <lineage>
        <taxon>Bacteria</taxon>
        <taxon>Pseudomonadati</taxon>
        <taxon>Pseudomonadota</taxon>
        <taxon>Betaproteobacteria</taxon>
        <taxon>Burkholderiales</taxon>
        <taxon>Oxalobacteraceae</taxon>
        <taxon>Undibacterium</taxon>
    </lineage>
</organism>
<evidence type="ECO:0000313" key="1">
    <source>
        <dbReference type="EMBL" id="GGX32844.1"/>
    </source>
</evidence>
<name>A0ABQ2XVE7_9BURK</name>
<accession>A0ABQ2XVE7</accession>
<gene>
    <name evidence="1" type="ORF">GCM10010946_07630</name>
</gene>
<keyword evidence="2" id="KW-1185">Reference proteome</keyword>